<dbReference type="RefSeq" id="WP_002666842.1">
    <property type="nucleotide sequence ID" value="NZ_CM001795.1"/>
</dbReference>
<dbReference type="Proteomes" id="UP000011705">
    <property type="component" value="Chromosome"/>
</dbReference>
<evidence type="ECO:0000259" key="4">
    <source>
        <dbReference type="PROSITE" id="PS50893"/>
    </source>
</evidence>
<accession>A0A0E2E4D0</accession>
<dbReference type="PATRIC" id="fig|999432.5.peg.1532"/>
<sequence length="490" mass="56301">MLIDVKNVTFAYYGSAEPVFENLNLQLDTDWKLGLIGRNGYGKTTFLNLLQNKLEYSGKIISPVSFEYFPYVLEEKNTAREIVLSRLPHIEGWQLDCELSLLKASSEIADRPFKTLSSGEQIKVLLAAMFLHENSFILIDEPTNHLDVYGRAAVADYLKNKKGFILVSHDRDFLNRTVDHVLTIEKNNIYVQNGNYDTWEENKIKQDNFEIEKNIQLRKEIKRLKAAARQKAGWSDLKEKSKHGQWIYDRGYVSHKASKMMKRAKSIERNADKAVAEKEKLLKNIETIEDIPMRPLTHHAKHLIEASALSVSYGKKNIFSPVDFSIEAGGVLSLNGKNGAGKSSILKLLMGEKIEFSGTLKKAQDLKISYIPQNFDFLKGQLFDFIEESNIDKTVFLTTLRKLNFPQDNFDKNMETYSSGQKKKVLLTRSICESAHFYIWDEPLNYIDIISRLQIERMILKYGPTVILVEHDKKFNEKVSTDFVELLPNP</sequence>
<keyword evidence="2" id="KW-0067">ATP-binding</keyword>
<keyword evidence="3" id="KW-0175">Coiled coil</keyword>
<dbReference type="PANTHER" id="PTHR42855">
    <property type="entry name" value="ABC TRANSPORTER ATP-BINDING SUBUNIT"/>
    <property type="match status" value="1"/>
</dbReference>
<dbReference type="AlphaFoldDB" id="A0A0E2E4D0"/>
<dbReference type="InterPro" id="IPR003439">
    <property type="entry name" value="ABC_transporter-like_ATP-bd"/>
</dbReference>
<feature type="domain" description="ABC transporter" evidence="4">
    <location>
        <begin position="304"/>
        <end position="487"/>
    </location>
</feature>
<dbReference type="PANTHER" id="PTHR42855:SF2">
    <property type="entry name" value="DRUG RESISTANCE ABC TRANSPORTER,ATP-BINDING PROTEIN"/>
    <property type="match status" value="1"/>
</dbReference>
<dbReference type="SUPFAM" id="SSF52540">
    <property type="entry name" value="P-loop containing nucleoside triphosphate hydrolases"/>
    <property type="match status" value="2"/>
</dbReference>
<gene>
    <name evidence="5" type="ORF">HMPREF9726_01477</name>
</gene>
<keyword evidence="1" id="KW-0547">Nucleotide-binding</keyword>
<dbReference type="GO" id="GO:0005524">
    <property type="term" value="F:ATP binding"/>
    <property type="evidence" value="ECO:0007669"/>
    <property type="project" value="UniProtKB-KW"/>
</dbReference>
<dbReference type="CDD" id="cd03221">
    <property type="entry name" value="ABCF_EF-3"/>
    <property type="match status" value="2"/>
</dbReference>
<evidence type="ECO:0000256" key="3">
    <source>
        <dbReference type="SAM" id="Coils"/>
    </source>
</evidence>
<dbReference type="Pfam" id="PF00005">
    <property type="entry name" value="ABC_tran"/>
    <property type="match status" value="2"/>
</dbReference>
<dbReference type="NCBIfam" id="NF000355">
    <property type="entry name" value="ribo_prot_ABC_F"/>
    <property type="match status" value="1"/>
</dbReference>
<feature type="coiled-coil region" evidence="3">
    <location>
        <begin position="257"/>
        <end position="291"/>
    </location>
</feature>
<dbReference type="EMBL" id="AGDV01000012">
    <property type="protein sequence ID" value="EMB33116.1"/>
    <property type="molecule type" value="Genomic_DNA"/>
</dbReference>
<dbReference type="PROSITE" id="PS50893">
    <property type="entry name" value="ABC_TRANSPORTER_2"/>
    <property type="match status" value="2"/>
</dbReference>
<dbReference type="GO" id="GO:0016887">
    <property type="term" value="F:ATP hydrolysis activity"/>
    <property type="evidence" value="ECO:0007669"/>
    <property type="project" value="InterPro"/>
</dbReference>
<evidence type="ECO:0000313" key="5">
    <source>
        <dbReference type="EMBL" id="EMB33116.1"/>
    </source>
</evidence>
<dbReference type="SMART" id="SM00382">
    <property type="entry name" value="AAA"/>
    <property type="match status" value="2"/>
</dbReference>
<comment type="caution">
    <text evidence="5">The sequence shown here is derived from an EMBL/GenBank/DDBJ whole genome shotgun (WGS) entry which is preliminary data.</text>
</comment>
<protein>
    <recommendedName>
        <fullName evidence="4">ABC transporter domain-containing protein</fullName>
    </recommendedName>
</protein>
<feature type="domain" description="ABC transporter" evidence="4">
    <location>
        <begin position="3"/>
        <end position="211"/>
    </location>
</feature>
<dbReference type="InterPro" id="IPR027417">
    <property type="entry name" value="P-loop_NTPase"/>
</dbReference>
<evidence type="ECO:0000256" key="1">
    <source>
        <dbReference type="ARBA" id="ARBA00022741"/>
    </source>
</evidence>
<evidence type="ECO:0000256" key="2">
    <source>
        <dbReference type="ARBA" id="ARBA00022840"/>
    </source>
</evidence>
<proteinExistence type="predicted"/>
<name>A0A0E2E4D0_TREDN</name>
<dbReference type="InterPro" id="IPR051309">
    <property type="entry name" value="ABCF_ATPase"/>
</dbReference>
<dbReference type="InterPro" id="IPR003593">
    <property type="entry name" value="AAA+_ATPase"/>
</dbReference>
<dbReference type="HOGENOM" id="CLU_000604_36_3_12"/>
<dbReference type="Gene3D" id="3.40.50.300">
    <property type="entry name" value="P-loop containing nucleotide triphosphate hydrolases"/>
    <property type="match status" value="2"/>
</dbReference>
<organism evidence="5">
    <name type="scientific">Treponema denticola H-22</name>
    <dbReference type="NCBI Taxonomy" id="999432"/>
    <lineage>
        <taxon>Bacteria</taxon>
        <taxon>Pseudomonadati</taxon>
        <taxon>Spirochaetota</taxon>
        <taxon>Spirochaetia</taxon>
        <taxon>Spirochaetales</taxon>
        <taxon>Treponemataceae</taxon>
        <taxon>Treponema</taxon>
    </lineage>
</organism>
<reference evidence="5" key="1">
    <citation type="submission" date="2012-01" db="EMBL/GenBank/DDBJ databases">
        <title>The Genome Sequence of Treponema denticola H-22.</title>
        <authorList>
            <consortium name="The Broad Institute Genome Sequencing Platform"/>
            <person name="Earl A."/>
            <person name="Ward D."/>
            <person name="Feldgarden M."/>
            <person name="Gevers D."/>
            <person name="Blanton J.M."/>
            <person name="Fenno C.J."/>
            <person name="Baranova O.V."/>
            <person name="Mathney J."/>
            <person name="Dewhirst F.E."/>
            <person name="Izard J."/>
            <person name="Young S.K."/>
            <person name="Zeng Q."/>
            <person name="Gargeya S."/>
            <person name="Fitzgerald M."/>
            <person name="Haas B."/>
            <person name="Abouelleil A."/>
            <person name="Alvarado L."/>
            <person name="Arachchi H.M."/>
            <person name="Berlin A."/>
            <person name="Chapman S.B."/>
            <person name="Gearin G."/>
            <person name="Goldberg J."/>
            <person name="Griggs A."/>
            <person name="Gujja S."/>
            <person name="Hansen M."/>
            <person name="Heiman D."/>
            <person name="Howarth C."/>
            <person name="Larimer J."/>
            <person name="Lui A."/>
            <person name="MacDonald P.J.P."/>
            <person name="McCowen C."/>
            <person name="Montmayeur A."/>
            <person name="Murphy C."/>
            <person name="Neiman D."/>
            <person name="Pearson M."/>
            <person name="Priest M."/>
            <person name="Roberts A."/>
            <person name="Saif S."/>
            <person name="Shea T."/>
            <person name="Sisk P."/>
            <person name="Stolte C."/>
            <person name="Sykes S."/>
            <person name="Wortman J."/>
            <person name="Nusbaum C."/>
            <person name="Birren B."/>
        </authorList>
    </citation>
    <scope>NUCLEOTIDE SEQUENCE [LARGE SCALE GENOMIC DNA]</scope>
    <source>
        <strain evidence="5">H-22</strain>
    </source>
</reference>